<keyword evidence="5" id="KW-0418">Kinase</keyword>
<keyword evidence="10" id="KW-1185">Reference proteome</keyword>
<dbReference type="SUPFAM" id="SSF55874">
    <property type="entry name" value="ATPase domain of HSP90 chaperone/DNA topoisomerase II/histidine kinase"/>
    <property type="match status" value="1"/>
</dbReference>
<evidence type="ECO:0000256" key="1">
    <source>
        <dbReference type="ARBA" id="ARBA00000085"/>
    </source>
</evidence>
<dbReference type="InterPro" id="IPR005467">
    <property type="entry name" value="His_kinase_dom"/>
</dbReference>
<keyword evidence="6" id="KW-0067">ATP-binding</keyword>
<evidence type="ECO:0000256" key="6">
    <source>
        <dbReference type="ARBA" id="ARBA00022840"/>
    </source>
</evidence>
<evidence type="ECO:0000256" key="4">
    <source>
        <dbReference type="ARBA" id="ARBA00022741"/>
    </source>
</evidence>
<dbReference type="InterPro" id="IPR004358">
    <property type="entry name" value="Sig_transdc_His_kin-like_C"/>
</dbReference>
<name>A0A1V2A4T1_9BACI</name>
<reference evidence="9 10" key="1">
    <citation type="submission" date="2016-12" db="EMBL/GenBank/DDBJ databases">
        <title>Domibacillus sp. SAB 38T whole genome sequencing.</title>
        <authorList>
            <person name="Verma A."/>
            <person name="Ojha A.K."/>
            <person name="Krishnamurthi S."/>
        </authorList>
    </citation>
    <scope>NUCLEOTIDE SEQUENCE [LARGE SCALE GENOMIC DNA]</scope>
    <source>
        <strain evidence="9 10">SAB 38</strain>
    </source>
</reference>
<feature type="domain" description="Histidine kinase" evidence="8">
    <location>
        <begin position="1"/>
        <end position="111"/>
    </location>
</feature>
<dbReference type="GO" id="GO:0004673">
    <property type="term" value="F:protein histidine kinase activity"/>
    <property type="evidence" value="ECO:0007669"/>
    <property type="project" value="UniProtKB-EC"/>
</dbReference>
<organism evidence="9 10">
    <name type="scientific">Domibacillus epiphyticus</name>
    <dbReference type="NCBI Taxonomy" id="1714355"/>
    <lineage>
        <taxon>Bacteria</taxon>
        <taxon>Bacillati</taxon>
        <taxon>Bacillota</taxon>
        <taxon>Bacilli</taxon>
        <taxon>Bacillales</taxon>
        <taxon>Bacillaceae</taxon>
        <taxon>Domibacillus</taxon>
    </lineage>
</organism>
<comment type="catalytic activity">
    <reaction evidence="1">
        <text>ATP + protein L-histidine = ADP + protein N-phospho-L-histidine.</text>
        <dbReference type="EC" id="2.7.13.3"/>
    </reaction>
</comment>
<dbReference type="PROSITE" id="PS50109">
    <property type="entry name" value="HIS_KIN"/>
    <property type="match status" value="1"/>
</dbReference>
<protein>
    <recommendedName>
        <fullName evidence="2">histidine kinase</fullName>
        <ecNumber evidence="2">2.7.13.3</ecNumber>
    </recommendedName>
</protein>
<dbReference type="STRING" id="1714355.BTO28_15405"/>
<sequence>MYISGEAAKLHQCLINVIKNGIEAMPEGGQLSVSLKKLGSEAWLSVTDSGTGMSEEQLERLGTPFYTTKDKGTGLGTMVVYSIVRAMGGEIKVKSEENKGTSFTIALPIVQNSQPKGT</sequence>
<dbReference type="EC" id="2.7.13.3" evidence="2"/>
<gene>
    <name evidence="9" type="ORF">BTO28_15405</name>
</gene>
<proteinExistence type="predicted"/>
<dbReference type="EMBL" id="MSFI01000029">
    <property type="protein sequence ID" value="OMP65937.1"/>
    <property type="molecule type" value="Genomic_DNA"/>
</dbReference>
<dbReference type="SMART" id="SM00387">
    <property type="entry name" value="HATPase_c"/>
    <property type="match status" value="1"/>
</dbReference>
<evidence type="ECO:0000259" key="8">
    <source>
        <dbReference type="PROSITE" id="PS50109"/>
    </source>
</evidence>
<dbReference type="PANTHER" id="PTHR43065:SF46">
    <property type="entry name" value="C4-DICARBOXYLATE TRANSPORT SENSOR PROTEIN DCTB"/>
    <property type="match status" value="1"/>
</dbReference>
<dbReference type="Proteomes" id="UP000188613">
    <property type="component" value="Unassembled WGS sequence"/>
</dbReference>
<evidence type="ECO:0000256" key="2">
    <source>
        <dbReference type="ARBA" id="ARBA00012438"/>
    </source>
</evidence>
<evidence type="ECO:0000256" key="5">
    <source>
        <dbReference type="ARBA" id="ARBA00022777"/>
    </source>
</evidence>
<evidence type="ECO:0000256" key="3">
    <source>
        <dbReference type="ARBA" id="ARBA00022679"/>
    </source>
</evidence>
<dbReference type="InterPro" id="IPR003594">
    <property type="entry name" value="HATPase_dom"/>
</dbReference>
<dbReference type="PRINTS" id="PR00344">
    <property type="entry name" value="BCTRLSENSOR"/>
</dbReference>
<dbReference type="GO" id="GO:0005524">
    <property type="term" value="F:ATP binding"/>
    <property type="evidence" value="ECO:0007669"/>
    <property type="project" value="UniProtKB-KW"/>
</dbReference>
<dbReference type="Gene3D" id="3.30.565.10">
    <property type="entry name" value="Histidine kinase-like ATPase, C-terminal domain"/>
    <property type="match status" value="1"/>
</dbReference>
<dbReference type="PANTHER" id="PTHR43065">
    <property type="entry name" value="SENSOR HISTIDINE KINASE"/>
    <property type="match status" value="1"/>
</dbReference>
<accession>A0A1V2A4T1</accession>
<keyword evidence="3" id="KW-0808">Transferase</keyword>
<keyword evidence="4" id="KW-0547">Nucleotide-binding</keyword>
<dbReference type="InterPro" id="IPR036890">
    <property type="entry name" value="HATPase_C_sf"/>
</dbReference>
<comment type="caution">
    <text evidence="9">The sequence shown here is derived from an EMBL/GenBank/DDBJ whole genome shotgun (WGS) entry which is preliminary data.</text>
</comment>
<evidence type="ECO:0000313" key="9">
    <source>
        <dbReference type="EMBL" id="OMP65937.1"/>
    </source>
</evidence>
<keyword evidence="7" id="KW-0902">Two-component regulatory system</keyword>
<dbReference type="Pfam" id="PF02518">
    <property type="entry name" value="HATPase_c"/>
    <property type="match status" value="1"/>
</dbReference>
<dbReference type="GO" id="GO:0000160">
    <property type="term" value="P:phosphorelay signal transduction system"/>
    <property type="evidence" value="ECO:0007669"/>
    <property type="project" value="UniProtKB-KW"/>
</dbReference>
<evidence type="ECO:0000313" key="10">
    <source>
        <dbReference type="Proteomes" id="UP000188613"/>
    </source>
</evidence>
<dbReference type="AlphaFoldDB" id="A0A1V2A4T1"/>
<evidence type="ECO:0000256" key="7">
    <source>
        <dbReference type="ARBA" id="ARBA00023012"/>
    </source>
</evidence>